<keyword evidence="2" id="KW-1185">Reference proteome</keyword>
<dbReference type="PANTHER" id="PTHR47916">
    <property type="entry name" value="FRUCTOSE-BISPHOSPHATE ALDOLASE CLASS 1"/>
    <property type="match status" value="1"/>
</dbReference>
<dbReference type="GO" id="GO:0004332">
    <property type="term" value="F:fructose-bisphosphate aldolase activity"/>
    <property type="evidence" value="ECO:0007669"/>
    <property type="project" value="InterPro"/>
</dbReference>
<dbReference type="EMBL" id="JAAGOA010000025">
    <property type="protein sequence ID" value="NEE03697.1"/>
    <property type="molecule type" value="Genomic_DNA"/>
</dbReference>
<dbReference type="Pfam" id="PF01791">
    <property type="entry name" value="DeoC"/>
    <property type="match status" value="1"/>
</dbReference>
<dbReference type="Gene3D" id="3.20.20.70">
    <property type="entry name" value="Aldolase class I"/>
    <property type="match status" value="1"/>
</dbReference>
<sequence length="285" mass="30437">MSVQARMMRMFHRSGTCLNVAIDHGMTNEISLLPGIEDMRSVVRAVVAAGPDTIQLTPGMAPLLRGVPGGRPPALALRTDVSNVYGPSVPRHTFSRLMDHALQTAVREDAVCVVANLLLLPDEPELHEQCVANISALRRESERIGMPLMVEPLVMAPNEAAGGYQVDGDLASITALVRQAAELGADIIKADPCTDPQQYHRVIDVAGGTPVLVRGGGRIGDTEMLERTAELMKQGASGIVYGRNVYQHPEPERILRALSAIVHDGADAVTAGSILFEDPSSLVTS</sequence>
<name>A0A6L9SF24_9ACTN</name>
<dbReference type="PIRSF" id="PIRSF038992">
    <property type="entry name" value="Aldolase_Ia"/>
    <property type="match status" value="1"/>
</dbReference>
<dbReference type="InterPro" id="IPR013785">
    <property type="entry name" value="Aldolase_TIM"/>
</dbReference>
<proteinExistence type="predicted"/>
<dbReference type="InterPro" id="IPR002915">
    <property type="entry name" value="DeoC/FbaB/LacD_aldolase"/>
</dbReference>
<dbReference type="AlphaFoldDB" id="A0A6L9SF24"/>
<dbReference type="RefSeq" id="WP_163743596.1">
    <property type="nucleotide sequence ID" value="NZ_JAAGOA010000025.1"/>
</dbReference>
<reference evidence="1 2" key="1">
    <citation type="submission" date="2020-02" db="EMBL/GenBank/DDBJ databases">
        <authorList>
            <person name="Li X.-J."/>
            <person name="Han X.-M."/>
        </authorList>
    </citation>
    <scope>NUCLEOTIDE SEQUENCE [LARGE SCALE GENOMIC DNA]</scope>
    <source>
        <strain evidence="1 2">CCTCC AB 2017055</strain>
    </source>
</reference>
<dbReference type="InterPro" id="IPR050456">
    <property type="entry name" value="DeoC/FbaB_aldolase"/>
</dbReference>
<gene>
    <name evidence="1" type="ORF">G1H10_26370</name>
</gene>
<protein>
    <submittedName>
        <fullName evidence="1">Aldolase</fullName>
    </submittedName>
</protein>
<dbReference type="PANTHER" id="PTHR47916:SF1">
    <property type="entry name" value="3-HYDROXY-5-PHOSPHONOOXYPENTANE-2,4-DIONE THIOLASE"/>
    <property type="match status" value="1"/>
</dbReference>
<evidence type="ECO:0000313" key="2">
    <source>
        <dbReference type="Proteomes" id="UP000475214"/>
    </source>
</evidence>
<dbReference type="InterPro" id="IPR041720">
    <property type="entry name" value="FbaB-like"/>
</dbReference>
<evidence type="ECO:0000313" key="1">
    <source>
        <dbReference type="EMBL" id="NEE03697.1"/>
    </source>
</evidence>
<comment type="caution">
    <text evidence="1">The sequence shown here is derived from an EMBL/GenBank/DDBJ whole genome shotgun (WGS) entry which is preliminary data.</text>
</comment>
<dbReference type="SMART" id="SM01133">
    <property type="entry name" value="DeoC"/>
    <property type="match status" value="1"/>
</dbReference>
<organism evidence="1 2">
    <name type="scientific">Phytoactinopolyspora halotolerans</name>
    <dbReference type="NCBI Taxonomy" id="1981512"/>
    <lineage>
        <taxon>Bacteria</taxon>
        <taxon>Bacillati</taxon>
        <taxon>Actinomycetota</taxon>
        <taxon>Actinomycetes</taxon>
        <taxon>Jiangellales</taxon>
        <taxon>Jiangellaceae</taxon>
        <taxon>Phytoactinopolyspora</taxon>
    </lineage>
</organism>
<dbReference type="Proteomes" id="UP000475214">
    <property type="component" value="Unassembled WGS sequence"/>
</dbReference>
<dbReference type="SUPFAM" id="SSF51569">
    <property type="entry name" value="Aldolase"/>
    <property type="match status" value="1"/>
</dbReference>
<accession>A0A6L9SF24</accession>